<proteinExistence type="predicted"/>
<dbReference type="GO" id="GO:0004842">
    <property type="term" value="F:ubiquitin-protein transferase activity"/>
    <property type="evidence" value="ECO:0007669"/>
    <property type="project" value="TreeGrafter"/>
</dbReference>
<dbReference type="GO" id="GO:0031436">
    <property type="term" value="C:BRCA1-BARD1 complex"/>
    <property type="evidence" value="ECO:0007669"/>
    <property type="project" value="TreeGrafter"/>
</dbReference>
<dbReference type="SUPFAM" id="SSF48403">
    <property type="entry name" value="Ankyrin repeat"/>
    <property type="match status" value="1"/>
</dbReference>
<evidence type="ECO:0000256" key="1">
    <source>
        <dbReference type="ARBA" id="ARBA00022737"/>
    </source>
</evidence>
<dbReference type="EMBL" id="CAJPWZ010003160">
    <property type="protein sequence ID" value="CAG2253698.1"/>
    <property type="molecule type" value="Genomic_DNA"/>
</dbReference>
<dbReference type="EC" id="3.1.1.47" evidence="3"/>
<dbReference type="Pfam" id="PF12796">
    <property type="entry name" value="Ank_2"/>
    <property type="match status" value="1"/>
</dbReference>
<reference evidence="3" key="1">
    <citation type="submission" date="2021-03" db="EMBL/GenBank/DDBJ databases">
        <authorList>
            <person name="Bekaert M."/>
        </authorList>
    </citation>
    <scope>NUCLEOTIDE SEQUENCE</scope>
</reference>
<dbReference type="InterPro" id="IPR002110">
    <property type="entry name" value="Ankyrin_rpt"/>
</dbReference>
<dbReference type="AlphaFoldDB" id="A0A8S3VJ95"/>
<dbReference type="EC" id="3.1.1.5" evidence="3"/>
<accession>A0A8S3VJ95</accession>
<keyword evidence="2" id="KW-0040">ANK repeat</keyword>
<dbReference type="InterPro" id="IPR036770">
    <property type="entry name" value="Ankyrin_rpt-contain_sf"/>
</dbReference>
<evidence type="ECO:0000313" key="4">
    <source>
        <dbReference type="Proteomes" id="UP000683360"/>
    </source>
</evidence>
<protein>
    <submittedName>
        <fullName evidence="3">ASPG</fullName>
        <ecNumber evidence="3">3.1.1.47</ecNumber>
        <ecNumber evidence="3">3.1.1.5</ecNumber>
        <ecNumber evidence="3">3.5.1.1</ecNumber>
    </submittedName>
</protein>
<keyword evidence="1" id="KW-0677">Repeat</keyword>
<dbReference type="GO" id="GO:0004622">
    <property type="term" value="F:phosphatidylcholine lysophospholipase activity"/>
    <property type="evidence" value="ECO:0007669"/>
    <property type="project" value="UniProtKB-EC"/>
</dbReference>
<dbReference type="GO" id="GO:0004067">
    <property type="term" value="F:asparaginase activity"/>
    <property type="evidence" value="ECO:0007669"/>
    <property type="project" value="UniProtKB-EC"/>
</dbReference>
<dbReference type="SMART" id="SM00248">
    <property type="entry name" value="ANK"/>
    <property type="match status" value="3"/>
</dbReference>
<name>A0A8S3VJ95_MYTED</name>
<evidence type="ECO:0000313" key="3">
    <source>
        <dbReference type="EMBL" id="CAG2253698.1"/>
    </source>
</evidence>
<keyword evidence="3" id="KW-0378">Hydrolase</keyword>
<dbReference type="GO" id="GO:0070531">
    <property type="term" value="C:BRCA1-A complex"/>
    <property type="evidence" value="ECO:0007669"/>
    <property type="project" value="TreeGrafter"/>
</dbReference>
<dbReference type="EC" id="3.5.1.1" evidence="3"/>
<dbReference type="Pfam" id="PF00023">
    <property type="entry name" value="Ank"/>
    <property type="match status" value="1"/>
</dbReference>
<organism evidence="3 4">
    <name type="scientific">Mytilus edulis</name>
    <name type="common">Blue mussel</name>
    <dbReference type="NCBI Taxonomy" id="6550"/>
    <lineage>
        <taxon>Eukaryota</taxon>
        <taxon>Metazoa</taxon>
        <taxon>Spiralia</taxon>
        <taxon>Lophotrochozoa</taxon>
        <taxon>Mollusca</taxon>
        <taxon>Bivalvia</taxon>
        <taxon>Autobranchia</taxon>
        <taxon>Pteriomorphia</taxon>
        <taxon>Mytilida</taxon>
        <taxon>Mytiloidea</taxon>
        <taxon>Mytilidae</taxon>
        <taxon>Mytilinae</taxon>
        <taxon>Mytilus</taxon>
    </lineage>
</organism>
<gene>
    <name evidence="3" type="ORF">MEDL_65231</name>
</gene>
<dbReference type="PANTHER" id="PTHR24171">
    <property type="entry name" value="ANKYRIN REPEAT DOMAIN-CONTAINING PROTEIN 39-RELATED"/>
    <property type="match status" value="1"/>
</dbReference>
<comment type="caution">
    <text evidence="3">The sequence shown here is derived from an EMBL/GenBank/DDBJ whole genome shotgun (WGS) entry which is preliminary data.</text>
</comment>
<dbReference type="PANTHER" id="PTHR24171:SF8">
    <property type="entry name" value="BRCA1-ASSOCIATED RING DOMAIN PROTEIN 1"/>
    <property type="match status" value="1"/>
</dbReference>
<sequence length="242" mass="27911">MGDTDINKRSALHLAACEGQNDVIEYINRHDYCSLEAKDRWKRSAEDDVIWHQHHMKTKDYKQILKTLRGRQANRRQRMMKNFKQEKATELITAAESGNIRDIERLHHSGTDMNLRNDDGQTALYAAVEKEMEQVVVYLLKDCHVSRLGKRPSEVALANEQDETGTIVLQLNAAMSRLLENNMPYKEKSLQMECDSLECRREIGKGNCVYNVFATLPGKYVIKEVLSNITTNKTIETPRKKN</sequence>
<dbReference type="GO" id="GO:0085020">
    <property type="term" value="P:protein K6-linked ubiquitination"/>
    <property type="evidence" value="ECO:0007669"/>
    <property type="project" value="TreeGrafter"/>
</dbReference>
<dbReference type="Gene3D" id="1.25.40.20">
    <property type="entry name" value="Ankyrin repeat-containing domain"/>
    <property type="match status" value="1"/>
</dbReference>
<keyword evidence="4" id="KW-1185">Reference proteome</keyword>
<evidence type="ECO:0000256" key="2">
    <source>
        <dbReference type="ARBA" id="ARBA00023043"/>
    </source>
</evidence>
<dbReference type="GO" id="GO:0003847">
    <property type="term" value="F:1-alkyl-2-acetylglycerophosphocholine esterase activity"/>
    <property type="evidence" value="ECO:0007669"/>
    <property type="project" value="UniProtKB-EC"/>
</dbReference>
<dbReference type="Proteomes" id="UP000683360">
    <property type="component" value="Unassembled WGS sequence"/>
</dbReference>
<dbReference type="OrthoDB" id="4062651at2759"/>